<dbReference type="EMBL" id="PVLV01000297">
    <property type="protein sequence ID" value="PRH77585.1"/>
    <property type="molecule type" value="Genomic_DNA"/>
</dbReference>
<accession>A0A2S9PT43</accession>
<dbReference type="AlphaFoldDB" id="A0A2S9PT43"/>
<dbReference type="Proteomes" id="UP000239322">
    <property type="component" value="Unassembled WGS sequence"/>
</dbReference>
<keyword evidence="1" id="KW-0472">Membrane</keyword>
<evidence type="ECO:0000313" key="3">
    <source>
        <dbReference type="Proteomes" id="UP000239322"/>
    </source>
</evidence>
<evidence type="ECO:0000256" key="1">
    <source>
        <dbReference type="SAM" id="Phobius"/>
    </source>
</evidence>
<gene>
    <name evidence="2" type="ORF">C6N75_19450</name>
</gene>
<organism evidence="2 3">
    <name type="scientific">Streptomyces solincola</name>
    <dbReference type="NCBI Taxonomy" id="2100817"/>
    <lineage>
        <taxon>Bacteria</taxon>
        <taxon>Bacillati</taxon>
        <taxon>Actinomycetota</taxon>
        <taxon>Actinomycetes</taxon>
        <taxon>Kitasatosporales</taxon>
        <taxon>Streptomycetaceae</taxon>
        <taxon>Streptomyces</taxon>
    </lineage>
</organism>
<keyword evidence="1" id="KW-0812">Transmembrane</keyword>
<proteinExistence type="predicted"/>
<protein>
    <submittedName>
        <fullName evidence="2">Uncharacterized protein</fullName>
    </submittedName>
</protein>
<comment type="caution">
    <text evidence="2">The sequence shown here is derived from an EMBL/GenBank/DDBJ whole genome shotgun (WGS) entry which is preliminary data.</text>
</comment>
<dbReference type="OrthoDB" id="4350802at2"/>
<dbReference type="RefSeq" id="WP_105870193.1">
    <property type="nucleotide sequence ID" value="NZ_PVLV01000297.1"/>
</dbReference>
<name>A0A2S9PT43_9ACTN</name>
<evidence type="ECO:0000313" key="2">
    <source>
        <dbReference type="EMBL" id="PRH77585.1"/>
    </source>
</evidence>
<keyword evidence="1" id="KW-1133">Transmembrane helix</keyword>
<sequence length="85" mass="9989">MVITSESARPYVLDLRVWQQRDLSRLFRRLLETPTAEDHWYDWKGLKRAFPGVRMPWHQSHPWSATLLLVALAVAFLHAYAVLAM</sequence>
<keyword evidence="3" id="KW-1185">Reference proteome</keyword>
<reference evidence="2 3" key="1">
    <citation type="submission" date="2018-03" db="EMBL/GenBank/DDBJ databases">
        <title>Novel Streptomyces sp. from soil.</title>
        <authorList>
            <person name="Tan G.Y.A."/>
            <person name="Lee Z.Y."/>
        </authorList>
    </citation>
    <scope>NUCLEOTIDE SEQUENCE [LARGE SCALE GENOMIC DNA]</scope>
    <source>
        <strain evidence="2 3">ST5x</strain>
    </source>
</reference>
<feature type="transmembrane region" description="Helical" evidence="1">
    <location>
        <begin position="63"/>
        <end position="83"/>
    </location>
</feature>